<accession>A0ABM6X6H6</accession>
<keyword evidence="2" id="KW-1185">Reference proteome</keyword>
<evidence type="ECO:0000313" key="2">
    <source>
        <dbReference type="Proteomes" id="UP000251823"/>
    </source>
</evidence>
<proteinExistence type="predicted"/>
<reference evidence="1 2" key="1">
    <citation type="journal article" date="2018" name="Int J Genomics">
        <title>Comparative Genomics of the First and Complete Genome of "Actinobacillus porcitonsillarum" Supports the Novel Species Hypothesis.</title>
        <authorList>
            <person name="Dona V."/>
            <person name="Perreten V."/>
        </authorList>
    </citation>
    <scope>NUCLEOTIDE SEQUENCE [LARGE SCALE GENOMIC DNA]</scope>
    <source>
        <strain evidence="1 2">S4074</strain>
    </source>
</reference>
<dbReference type="Gene3D" id="3.40.50.1820">
    <property type="entry name" value="alpha/beta hydrolase"/>
    <property type="match status" value="1"/>
</dbReference>
<protein>
    <recommendedName>
        <fullName evidence="3">Accessory secretory protein Asp2</fullName>
    </recommendedName>
</protein>
<evidence type="ECO:0008006" key="3">
    <source>
        <dbReference type="Google" id="ProtNLM"/>
    </source>
</evidence>
<name>A0ABM6X6H6_ACTPL</name>
<dbReference type="InterPro" id="IPR029058">
    <property type="entry name" value="AB_hydrolase_fold"/>
</dbReference>
<dbReference type="SUPFAM" id="SSF53474">
    <property type="entry name" value="alpha/beta-Hydrolases"/>
    <property type="match status" value="1"/>
</dbReference>
<dbReference type="GeneID" id="48599865"/>
<reference evidence="2" key="2">
    <citation type="submission" date="2018-06" db="EMBL/GenBank/DDBJ databases">
        <title>Complete genome sequence of Actinobacillus pleuropneumoniae serotype 1 strain S4074 obtained by Oxford Nanopore and Illumina sequencing technologies.</title>
        <authorList>
            <person name="Dona V."/>
            <person name="Perreten V."/>
        </authorList>
    </citation>
    <scope>NUCLEOTIDE SEQUENCE [LARGE SCALE GENOMIC DNA]</scope>
    <source>
        <strain evidence="2">S4074</strain>
    </source>
</reference>
<dbReference type="EMBL" id="CP030753">
    <property type="protein sequence ID" value="AXA22075.1"/>
    <property type="molecule type" value="Genomic_DNA"/>
</dbReference>
<dbReference type="Proteomes" id="UP000251823">
    <property type="component" value="Chromosome"/>
</dbReference>
<gene>
    <name evidence="1" type="ORF">DRF63_08685</name>
</gene>
<organism evidence="1 2">
    <name type="scientific">Actinobacillus pleuropneumoniae</name>
    <name type="common">Haemophilus pleuropneumoniae</name>
    <dbReference type="NCBI Taxonomy" id="715"/>
    <lineage>
        <taxon>Bacteria</taxon>
        <taxon>Pseudomonadati</taxon>
        <taxon>Pseudomonadota</taxon>
        <taxon>Gammaproteobacteria</taxon>
        <taxon>Pasteurellales</taxon>
        <taxon>Pasteurellaceae</taxon>
        <taxon>Actinobacillus</taxon>
    </lineage>
</organism>
<sequence length="406" mass="46485">MLKEQTYKASNGVSIIYKEKKNKFDFKHLIFVFSGFLNSTPGNYDFGNALNDCPANVIWINDNFEGMYSYYLCVNMLFSVEDAVTEFIYHKVNELGLTFDNITVTGFSKGGSAALYYGLKLPVANIVATVPQTKIGSYVVKHWKHVAEHMMGKITPTRVSHLDKLITQKLKQDKKLDRNIYLLTSESDIQFPTEIVTILNDLRKYSNFNLLKTFSCFAREHNQIKSHHTALLLGIYYSLASEATPRFNNGEVNFFGIQPLPPKEITGEPFIDLRKAEIKDNLLFVDGVAILRGYDLVEYSDVEYQLIFKSERNNIVKNLAKTHKPQLTRELFDGENLVIYDKGWFTTYQYKGIDISDIPPGKYSVYININLSDKSACLPLTTKLNKIMTNNKCTLHVVNNIVYFEK</sequence>
<evidence type="ECO:0000313" key="1">
    <source>
        <dbReference type="EMBL" id="AXA22075.1"/>
    </source>
</evidence>
<dbReference type="RefSeq" id="WP_005598919.1">
    <property type="nucleotide sequence ID" value="NZ_CP030753.1"/>
</dbReference>